<dbReference type="Pfam" id="PF03476">
    <property type="entry name" value="MOSC_N"/>
    <property type="match status" value="1"/>
</dbReference>
<dbReference type="PANTHER" id="PTHR14237">
    <property type="entry name" value="MOLYBDOPTERIN COFACTOR SULFURASE MOSC"/>
    <property type="match status" value="1"/>
</dbReference>
<dbReference type="EMBL" id="JABAIV010000004">
    <property type="protein sequence ID" value="NNG23931.1"/>
    <property type="molecule type" value="Genomic_DNA"/>
</dbReference>
<dbReference type="GO" id="GO:0030170">
    <property type="term" value="F:pyridoxal phosphate binding"/>
    <property type="evidence" value="ECO:0007669"/>
    <property type="project" value="InterPro"/>
</dbReference>
<sequence>MATVTELVLYPIKSCAGLSVQEAACGIDGLSAQGVHDREWMLVTHDGQFLTQREFPRMALVNPRVDGEALEVSTPGMPLLRLPLAHDADAPSIDVQIWDDHLKAADCGDAAAAWFAEALRAECRLVRFRPEVQRPTSTKWTGGAPSATRFADGYPILLIGQASLDDLNVKLQSTGRAPLPMNRFRPNLVVDGLEAFEEDFVESLSAGELNLRPVKPCARCPIPSIDQATGAFGPDPLDILQAYRANPRMEGAVCMGMNCIVSAGAGQILRVGQELELTLNF</sequence>
<evidence type="ECO:0000259" key="1">
    <source>
        <dbReference type="PROSITE" id="PS51340"/>
    </source>
</evidence>
<protein>
    <submittedName>
        <fullName evidence="2">MOSC domain-containing protein</fullName>
    </submittedName>
</protein>
<feature type="domain" description="MOSC" evidence="1">
    <location>
        <begin position="129"/>
        <end position="278"/>
    </location>
</feature>
<dbReference type="InterPro" id="IPR005302">
    <property type="entry name" value="MoCF_Sase_C"/>
</dbReference>
<dbReference type="Proteomes" id="UP000533905">
    <property type="component" value="Unassembled WGS sequence"/>
</dbReference>
<dbReference type="SUPFAM" id="SSF141673">
    <property type="entry name" value="MOSC N-terminal domain-like"/>
    <property type="match status" value="1"/>
</dbReference>
<reference evidence="2 3" key="1">
    <citation type="submission" date="2020-04" db="EMBL/GenBank/DDBJ databases">
        <title>Massilia sp. nov., a cold adapted bacteria isolated from Arctic soil.</title>
        <authorList>
            <person name="Son J."/>
            <person name="Ka J.-O."/>
        </authorList>
    </citation>
    <scope>NUCLEOTIDE SEQUENCE [LARGE SCALE GENOMIC DNA]</scope>
    <source>
        <strain evidence="2 3">ML15P13</strain>
    </source>
</reference>
<dbReference type="PANTHER" id="PTHR14237:SF19">
    <property type="entry name" value="MITOCHONDRIAL AMIDOXIME REDUCING COMPONENT 1"/>
    <property type="match status" value="1"/>
</dbReference>
<name>A0A7Y2JZU4_9BURK</name>
<comment type="caution">
    <text evidence="2">The sequence shown here is derived from an EMBL/GenBank/DDBJ whole genome shotgun (WGS) entry which is preliminary data.</text>
</comment>
<evidence type="ECO:0000313" key="2">
    <source>
        <dbReference type="EMBL" id="NNG23931.1"/>
    </source>
</evidence>
<dbReference type="RefSeq" id="WP_171085070.1">
    <property type="nucleotide sequence ID" value="NZ_JABAIV010000004.1"/>
</dbReference>
<accession>A0A7Y2JZU4</accession>
<dbReference type="PROSITE" id="PS51340">
    <property type="entry name" value="MOSC"/>
    <property type="match status" value="1"/>
</dbReference>
<proteinExistence type="predicted"/>
<keyword evidence="3" id="KW-1185">Reference proteome</keyword>
<dbReference type="AlphaFoldDB" id="A0A7Y2JZU4"/>
<dbReference type="GO" id="GO:0003824">
    <property type="term" value="F:catalytic activity"/>
    <property type="evidence" value="ECO:0007669"/>
    <property type="project" value="InterPro"/>
</dbReference>
<dbReference type="InterPro" id="IPR011037">
    <property type="entry name" value="Pyrv_Knase-like_insert_dom_sf"/>
</dbReference>
<dbReference type="GO" id="GO:0030151">
    <property type="term" value="F:molybdenum ion binding"/>
    <property type="evidence" value="ECO:0007669"/>
    <property type="project" value="InterPro"/>
</dbReference>
<dbReference type="SUPFAM" id="SSF50800">
    <property type="entry name" value="PK beta-barrel domain-like"/>
    <property type="match status" value="1"/>
</dbReference>
<organism evidence="2 3">
    <name type="scientific">Telluria aromaticivorans</name>
    <dbReference type="NCBI Taxonomy" id="2725995"/>
    <lineage>
        <taxon>Bacteria</taxon>
        <taxon>Pseudomonadati</taxon>
        <taxon>Pseudomonadota</taxon>
        <taxon>Betaproteobacteria</taxon>
        <taxon>Burkholderiales</taxon>
        <taxon>Oxalobacteraceae</taxon>
        <taxon>Telluria group</taxon>
        <taxon>Telluria</taxon>
    </lineage>
</organism>
<evidence type="ECO:0000313" key="3">
    <source>
        <dbReference type="Proteomes" id="UP000533905"/>
    </source>
</evidence>
<dbReference type="InterPro" id="IPR005303">
    <property type="entry name" value="MOCOS_middle"/>
</dbReference>
<gene>
    <name evidence="2" type="ORF">HGB41_13100</name>
</gene>
<dbReference type="Pfam" id="PF03473">
    <property type="entry name" value="MOSC"/>
    <property type="match status" value="1"/>
</dbReference>